<gene>
    <name evidence="1" type="ORF">J2W91_002874</name>
</gene>
<dbReference type="AlphaFoldDB" id="A0AAP5H3P2"/>
<evidence type="ECO:0000313" key="1">
    <source>
        <dbReference type="EMBL" id="MDR6724406.1"/>
    </source>
</evidence>
<organism evidence="1 2">
    <name type="scientific">Paenibacillus amylolyticus</name>
    <dbReference type="NCBI Taxonomy" id="1451"/>
    <lineage>
        <taxon>Bacteria</taxon>
        <taxon>Bacillati</taxon>
        <taxon>Bacillota</taxon>
        <taxon>Bacilli</taxon>
        <taxon>Bacillales</taxon>
        <taxon>Paenibacillaceae</taxon>
        <taxon>Paenibacillus</taxon>
    </lineage>
</organism>
<accession>A0AAP5H3P2</accession>
<proteinExistence type="predicted"/>
<name>A0AAP5H3P2_PAEAM</name>
<evidence type="ECO:0000313" key="2">
    <source>
        <dbReference type="Proteomes" id="UP001254832"/>
    </source>
</evidence>
<sequence>MRSAINKKNFSEMKARSLADERGNGARLLTGSSLGLEEEVYADC</sequence>
<comment type="caution">
    <text evidence="1">The sequence shown here is derived from an EMBL/GenBank/DDBJ whole genome shotgun (WGS) entry which is preliminary data.</text>
</comment>
<reference evidence="1" key="1">
    <citation type="submission" date="2023-07" db="EMBL/GenBank/DDBJ databases">
        <title>Sorghum-associated microbial communities from plants grown in Nebraska, USA.</title>
        <authorList>
            <person name="Schachtman D."/>
        </authorList>
    </citation>
    <scope>NUCLEOTIDE SEQUENCE</scope>
    <source>
        <strain evidence="1">BE80</strain>
    </source>
</reference>
<dbReference type="EMBL" id="JAVDTR010000007">
    <property type="protein sequence ID" value="MDR6724406.1"/>
    <property type="molecule type" value="Genomic_DNA"/>
</dbReference>
<protein>
    <submittedName>
        <fullName evidence="1">Uncharacterized protein</fullName>
    </submittedName>
</protein>
<dbReference type="Proteomes" id="UP001254832">
    <property type="component" value="Unassembled WGS sequence"/>
</dbReference>